<dbReference type="GO" id="GO:0030435">
    <property type="term" value="P:sporulation resulting in formation of a cellular spore"/>
    <property type="evidence" value="ECO:0007669"/>
    <property type="project" value="UniProtKB-KW"/>
</dbReference>
<dbReference type="NCBIfam" id="NF006905">
    <property type="entry name" value="PRK09399.1"/>
    <property type="match status" value="1"/>
</dbReference>
<organism evidence="3 4">
    <name type="scientific">Neobacillus piezotolerans</name>
    <dbReference type="NCBI Taxonomy" id="2259171"/>
    <lineage>
        <taxon>Bacteria</taxon>
        <taxon>Bacillati</taxon>
        <taxon>Bacillota</taxon>
        <taxon>Bacilli</taxon>
        <taxon>Bacillales</taxon>
        <taxon>Bacillaceae</taxon>
        <taxon>Neobacillus</taxon>
    </lineage>
</organism>
<gene>
    <name evidence="3" type="ORF">DRW41_17050</name>
</gene>
<comment type="caution">
    <text evidence="3">The sequence shown here is derived from an EMBL/GenBank/DDBJ whole genome shotgun (WGS) entry which is preliminary data.</text>
</comment>
<proteinExistence type="predicted"/>
<name>A0A3D8GN52_9BACI</name>
<reference evidence="3 4" key="1">
    <citation type="submission" date="2018-07" db="EMBL/GenBank/DDBJ databases">
        <title>Bacillus sp. YLB-04 draft genome sequence.</title>
        <authorList>
            <person name="Yu L."/>
            <person name="Tang X."/>
        </authorList>
    </citation>
    <scope>NUCLEOTIDE SEQUENCE [LARGE SCALE GENOMIC DNA]</scope>
    <source>
        <strain evidence="3 4">YLB-04</strain>
    </source>
</reference>
<keyword evidence="1" id="KW-0749">Sporulation</keyword>
<evidence type="ECO:0000256" key="1">
    <source>
        <dbReference type="ARBA" id="ARBA00022969"/>
    </source>
</evidence>
<feature type="compositionally biased region" description="Polar residues" evidence="2">
    <location>
        <begin position="7"/>
        <end position="20"/>
    </location>
</feature>
<dbReference type="EMBL" id="QNQT01000008">
    <property type="protein sequence ID" value="RDU35838.1"/>
    <property type="molecule type" value="Genomic_DNA"/>
</dbReference>
<dbReference type="Pfam" id="PF08179">
    <property type="entry name" value="SspP"/>
    <property type="match status" value="1"/>
</dbReference>
<feature type="region of interest" description="Disordered" evidence="2">
    <location>
        <begin position="1"/>
        <end position="44"/>
    </location>
</feature>
<dbReference type="InterPro" id="IPR012614">
    <property type="entry name" value="SASP_SspP"/>
</dbReference>
<evidence type="ECO:0000313" key="3">
    <source>
        <dbReference type="EMBL" id="RDU35838.1"/>
    </source>
</evidence>
<keyword evidence="4" id="KW-1185">Reference proteome</keyword>
<feature type="compositionally biased region" description="Basic residues" evidence="2">
    <location>
        <begin position="26"/>
        <end position="44"/>
    </location>
</feature>
<protein>
    <submittedName>
        <fullName evidence="3">Acid-soluble spore protein P</fullName>
    </submittedName>
</protein>
<dbReference type="Proteomes" id="UP000257144">
    <property type="component" value="Unassembled WGS sequence"/>
</dbReference>
<dbReference type="AlphaFoldDB" id="A0A3D8GN52"/>
<dbReference type="RefSeq" id="WP_115453213.1">
    <property type="nucleotide sequence ID" value="NZ_QNQT01000008.1"/>
</dbReference>
<evidence type="ECO:0000256" key="2">
    <source>
        <dbReference type="SAM" id="MobiDB-lite"/>
    </source>
</evidence>
<sequence length="44" mass="5142">MAKKPNRQNAKNVQNISQPEPMSGSHKVKNRQHSRQKHNSHHDM</sequence>
<dbReference type="OrthoDB" id="2691914at2"/>
<accession>A0A3D8GN52</accession>
<evidence type="ECO:0000313" key="4">
    <source>
        <dbReference type="Proteomes" id="UP000257144"/>
    </source>
</evidence>